<evidence type="ECO:0000313" key="3">
    <source>
        <dbReference type="Proteomes" id="UP001208570"/>
    </source>
</evidence>
<comment type="caution">
    <text evidence="2">The sequence shown here is derived from an EMBL/GenBank/DDBJ whole genome shotgun (WGS) entry which is preliminary data.</text>
</comment>
<name>A0AAD9MWH5_9ANNE</name>
<dbReference type="Gene3D" id="1.10.287.370">
    <property type="match status" value="1"/>
</dbReference>
<keyword evidence="3" id="KW-1185">Reference proteome</keyword>
<gene>
    <name evidence="2" type="ORF">LSH36_670g00035</name>
</gene>
<dbReference type="AlphaFoldDB" id="A0AAD9MWH5"/>
<dbReference type="EMBL" id="JAODUP010000670">
    <property type="protein sequence ID" value="KAK2145584.1"/>
    <property type="molecule type" value="Genomic_DNA"/>
</dbReference>
<dbReference type="InterPro" id="IPR009053">
    <property type="entry name" value="Prefoldin"/>
</dbReference>
<proteinExistence type="predicted"/>
<organism evidence="2 3">
    <name type="scientific">Paralvinella palmiformis</name>
    <dbReference type="NCBI Taxonomy" id="53620"/>
    <lineage>
        <taxon>Eukaryota</taxon>
        <taxon>Metazoa</taxon>
        <taxon>Spiralia</taxon>
        <taxon>Lophotrochozoa</taxon>
        <taxon>Annelida</taxon>
        <taxon>Polychaeta</taxon>
        <taxon>Sedentaria</taxon>
        <taxon>Canalipalpata</taxon>
        <taxon>Terebellida</taxon>
        <taxon>Terebelliformia</taxon>
        <taxon>Alvinellidae</taxon>
        <taxon>Paralvinella</taxon>
    </lineage>
</organism>
<sequence>MAAKQTPKNQSYSESGNGMRIKELEVINSELSSLKPGRKVYKQQPNSNVFFHEDVSHVMAHAKQELNALIQEYKEAEKTQDETE</sequence>
<dbReference type="InterPro" id="IPR054148">
    <property type="entry name" value="ASNSD1-SEP"/>
</dbReference>
<evidence type="ECO:0000313" key="2">
    <source>
        <dbReference type="EMBL" id="KAK2145584.1"/>
    </source>
</evidence>
<dbReference type="SUPFAM" id="SSF46579">
    <property type="entry name" value="Prefoldin"/>
    <property type="match status" value="1"/>
</dbReference>
<accession>A0AAD9MWH5</accession>
<feature type="region of interest" description="Disordered" evidence="1">
    <location>
        <begin position="1"/>
        <end position="20"/>
    </location>
</feature>
<protein>
    <submittedName>
        <fullName evidence="2">Uncharacterized protein</fullName>
    </submittedName>
</protein>
<dbReference type="Proteomes" id="UP001208570">
    <property type="component" value="Unassembled WGS sequence"/>
</dbReference>
<reference evidence="2" key="1">
    <citation type="journal article" date="2023" name="Mol. Biol. Evol.">
        <title>Third-Generation Sequencing Reveals the Adaptive Role of the Epigenome in Three Deep-Sea Polychaetes.</title>
        <authorList>
            <person name="Perez M."/>
            <person name="Aroh O."/>
            <person name="Sun Y."/>
            <person name="Lan Y."/>
            <person name="Juniper S.K."/>
            <person name="Young C.R."/>
            <person name="Angers B."/>
            <person name="Qian P.Y."/>
        </authorList>
    </citation>
    <scope>NUCLEOTIDE SEQUENCE</scope>
    <source>
        <strain evidence="2">P08H-3</strain>
    </source>
</reference>
<dbReference type="Pfam" id="PF21975">
    <property type="entry name" value="ASNSD1-SEP"/>
    <property type="match status" value="1"/>
</dbReference>
<evidence type="ECO:0000256" key="1">
    <source>
        <dbReference type="SAM" id="MobiDB-lite"/>
    </source>
</evidence>
<feature type="compositionally biased region" description="Polar residues" evidence="1">
    <location>
        <begin position="1"/>
        <end position="16"/>
    </location>
</feature>